<dbReference type="SUPFAM" id="SSF56317">
    <property type="entry name" value="Carbon-nitrogen hydrolase"/>
    <property type="match status" value="1"/>
</dbReference>
<accession>A0A089ZDE8</accession>
<evidence type="ECO:0000313" key="4">
    <source>
        <dbReference type="EMBL" id="CEL24726.1"/>
    </source>
</evidence>
<evidence type="ECO:0000256" key="1">
    <source>
        <dbReference type="ARBA" id="ARBA00022801"/>
    </source>
</evidence>
<dbReference type="EMBL" id="LN734822">
    <property type="protein sequence ID" value="CEL24726.1"/>
    <property type="molecule type" value="Genomic_DNA"/>
</dbReference>
<dbReference type="PANTHER" id="PTHR23088:SF30">
    <property type="entry name" value="OMEGA-AMIDASE NIT2"/>
    <property type="match status" value="1"/>
</dbReference>
<reference evidence="3" key="1">
    <citation type="submission" date="2013-12" db="EMBL/GenBank/DDBJ databases">
        <title>The complete genome sequence of Methanobacterium sp. BRM9.</title>
        <authorList>
            <consortium name="Pastoral Greenhouse Gas Research Consortium"/>
            <person name="Kelly W.J."/>
            <person name="Leahy S.C."/>
            <person name="Perry R."/>
            <person name="Li D."/>
            <person name="Altermann E."/>
            <person name="Lambie S.C."/>
            <person name="Attwood G.T."/>
        </authorList>
    </citation>
    <scope>NUCLEOTIDE SEQUENCE [LARGE SCALE GENOMIC DNA]</scope>
    <source>
        <strain evidence="3">BRM9</strain>
    </source>
</reference>
<dbReference type="PATRIC" id="fig|2162.10.peg.1134"/>
<dbReference type="CDD" id="cd07572">
    <property type="entry name" value="nit"/>
    <property type="match status" value="1"/>
</dbReference>
<dbReference type="Proteomes" id="UP000029661">
    <property type="component" value="Chromosome"/>
</dbReference>
<dbReference type="GO" id="GO:0006528">
    <property type="term" value="P:asparagine metabolic process"/>
    <property type="evidence" value="ECO:0007669"/>
    <property type="project" value="TreeGrafter"/>
</dbReference>
<dbReference type="Gene3D" id="3.60.110.10">
    <property type="entry name" value="Carbon-nitrogen hydrolase"/>
    <property type="match status" value="1"/>
</dbReference>
<dbReference type="AlphaFoldDB" id="A0A089ZDE8"/>
<evidence type="ECO:0000259" key="2">
    <source>
        <dbReference type="PROSITE" id="PS50263"/>
    </source>
</evidence>
<dbReference type="GO" id="GO:0006541">
    <property type="term" value="P:glutamine metabolic process"/>
    <property type="evidence" value="ECO:0007669"/>
    <property type="project" value="TreeGrafter"/>
</dbReference>
<dbReference type="STRING" id="2162.BRM9_1227"/>
<dbReference type="GO" id="GO:0050152">
    <property type="term" value="F:omega-amidase activity"/>
    <property type="evidence" value="ECO:0007669"/>
    <property type="project" value="UniProtKB-EC"/>
</dbReference>
<dbReference type="GeneID" id="26739336"/>
<dbReference type="KEGG" id="mfc:BRM9_1227"/>
<dbReference type="GO" id="GO:0006107">
    <property type="term" value="P:oxaloacetate metabolic process"/>
    <property type="evidence" value="ECO:0007669"/>
    <property type="project" value="TreeGrafter"/>
</dbReference>
<dbReference type="OrthoDB" id="41015at2157"/>
<proteinExistence type="predicted"/>
<protein>
    <submittedName>
        <fullName evidence="3">Carbon-nitrogen hydrolase</fullName>
    </submittedName>
    <submittedName>
        <fullName evidence="4">Omega-amidase NIT2</fullName>
        <ecNumber evidence="4">3.5.1.3</ecNumber>
    </submittedName>
</protein>
<reference evidence="4" key="2">
    <citation type="submission" date="2014-09" db="EMBL/GenBank/DDBJ databases">
        <authorList>
            <person name="Bishop-Lilly K.A."/>
            <person name="Broomall S.M."/>
            <person name="Chain P.S."/>
            <person name="Chertkov O."/>
            <person name="Coyne S.R."/>
            <person name="Daligault H.E."/>
            <person name="Davenport K.W."/>
            <person name="Erkkila T."/>
            <person name="Frey K.G."/>
            <person name="Gibbons H.S."/>
            <person name="Gu W."/>
            <person name="Jaissle J."/>
            <person name="Johnson S.L."/>
            <person name="Koroleva G.I."/>
            <person name="Ladner J.T."/>
            <person name="Lo C.-C."/>
            <person name="Minogue T.D."/>
            <person name="Munk C."/>
            <person name="Palacios G.F."/>
            <person name="Redden C.L."/>
            <person name="Rosenzweig C.N."/>
            <person name="Scholz M.B."/>
            <person name="Teshima H."/>
            <person name="Xu Y."/>
        </authorList>
    </citation>
    <scope>NUCLEOTIDE SEQUENCE</scope>
    <source>
        <strain evidence="4">Mb9</strain>
    </source>
</reference>
<gene>
    <name evidence="4" type="primary">Nit2</name>
    <name evidence="3" type="ORF">BRM9_1227</name>
    <name evidence="4" type="ORF">MB9_1087</name>
</gene>
<evidence type="ECO:0000313" key="5">
    <source>
        <dbReference type="Proteomes" id="UP000029661"/>
    </source>
</evidence>
<sequence>MKDHFKVALCQMRVVEDKNENITRALEIISQAAPQVDLVILPEMWNCPYETSLFPEYAEEADSSPSLGAISEVAKREKIHILAGSIPEKDKGKIYNSSFLFNPQGEIIGRHRKVHLFDIDVPGKIRFKESETLSPGDQLTVVDTPLCRIGICICYDIRFSELLRLMALKGAQLMIIPGAFNLTTGPAHWEALIRVRAMDNQVYLAAASPSRDLNASYVAYGHSMVADPWGTVIAEAGTGEEILYASLDLDRISQTRQELPLLKNRRTDLYQIKDK</sequence>
<evidence type="ECO:0000313" key="6">
    <source>
        <dbReference type="Proteomes" id="UP000062768"/>
    </source>
</evidence>
<name>A0A089ZDE8_METFO</name>
<dbReference type="Pfam" id="PF00795">
    <property type="entry name" value="CN_hydrolase"/>
    <property type="match status" value="1"/>
</dbReference>
<keyword evidence="6" id="KW-1185">Reference proteome</keyword>
<dbReference type="EMBL" id="CP006933">
    <property type="protein sequence ID" value="AIS32042.1"/>
    <property type="molecule type" value="Genomic_DNA"/>
</dbReference>
<dbReference type="InterPro" id="IPR003010">
    <property type="entry name" value="C-N_Hydrolase"/>
</dbReference>
<dbReference type="PANTHER" id="PTHR23088">
    <property type="entry name" value="NITRILASE-RELATED"/>
    <property type="match status" value="1"/>
</dbReference>
<dbReference type="InterPro" id="IPR036526">
    <property type="entry name" value="C-N_Hydrolase_sf"/>
</dbReference>
<dbReference type="Proteomes" id="UP000062768">
    <property type="component" value="Chromosome I"/>
</dbReference>
<dbReference type="RefSeq" id="WP_048085163.1">
    <property type="nucleotide sequence ID" value="NZ_CP006933.1"/>
</dbReference>
<keyword evidence="1 3" id="KW-0378">Hydrolase</keyword>
<dbReference type="PROSITE" id="PS50263">
    <property type="entry name" value="CN_HYDROLASE"/>
    <property type="match status" value="1"/>
</dbReference>
<organism evidence="3 5">
    <name type="scientific">Methanobacterium formicicum</name>
    <dbReference type="NCBI Taxonomy" id="2162"/>
    <lineage>
        <taxon>Archaea</taxon>
        <taxon>Methanobacteriati</taxon>
        <taxon>Methanobacteriota</taxon>
        <taxon>Methanomada group</taxon>
        <taxon>Methanobacteria</taxon>
        <taxon>Methanobacteriales</taxon>
        <taxon>Methanobacteriaceae</taxon>
        <taxon>Methanobacterium</taxon>
    </lineage>
</organism>
<evidence type="ECO:0000313" key="3">
    <source>
        <dbReference type="EMBL" id="AIS32042.1"/>
    </source>
</evidence>
<feature type="domain" description="CN hydrolase" evidence="2">
    <location>
        <begin position="5"/>
        <end position="249"/>
    </location>
</feature>
<dbReference type="EC" id="3.5.1.3" evidence="4"/>
<dbReference type="FunFam" id="3.60.110.10:FF:000002">
    <property type="entry name" value="Nitrilase family member 2"/>
    <property type="match status" value="1"/>
</dbReference>
<dbReference type="InterPro" id="IPR045254">
    <property type="entry name" value="Nit1/2_C-N_Hydrolase"/>
</dbReference>